<sequence length="252" mass="25967">MSSTTAPAATILQGPLDYTKPKGLDKMLLMVLCPPSDLLDMQRLTKVGVKVFALLCKLLVTLSFIAIPAWLWLVRHEWAIGHTGDAVAVGVAGVLLFLAADATNKAAASSAAAAKAGVFTASERSAYQSSPGYVASMAAAAKPAGAAATHAAAAHRPAGAASAAPRSVPAYQATSSDPAVRQVKQRIMKLERLLFGNELTEADIGPDMLQGRVQALCLEVGVPFGGHGRSSSHMSAGELDAQLQAVEKALGI</sequence>
<organism evidence="2 3">
    <name type="scientific">Chlamydomonas incerta</name>
    <dbReference type="NCBI Taxonomy" id="51695"/>
    <lineage>
        <taxon>Eukaryota</taxon>
        <taxon>Viridiplantae</taxon>
        <taxon>Chlorophyta</taxon>
        <taxon>core chlorophytes</taxon>
        <taxon>Chlorophyceae</taxon>
        <taxon>CS clade</taxon>
        <taxon>Chlamydomonadales</taxon>
        <taxon>Chlamydomonadaceae</taxon>
        <taxon>Chlamydomonas</taxon>
    </lineage>
</organism>
<evidence type="ECO:0000313" key="3">
    <source>
        <dbReference type="Proteomes" id="UP000650467"/>
    </source>
</evidence>
<keyword evidence="1" id="KW-1133">Transmembrane helix</keyword>
<feature type="transmembrane region" description="Helical" evidence="1">
    <location>
        <begin position="79"/>
        <end position="100"/>
    </location>
</feature>
<keyword evidence="1" id="KW-0472">Membrane</keyword>
<protein>
    <submittedName>
        <fullName evidence="2">Uncharacterized protein</fullName>
    </submittedName>
</protein>
<keyword evidence="1" id="KW-0812">Transmembrane</keyword>
<accession>A0A835TRZ7</accession>
<feature type="transmembrane region" description="Helical" evidence="1">
    <location>
        <begin position="51"/>
        <end position="73"/>
    </location>
</feature>
<proteinExistence type="predicted"/>
<dbReference type="AlphaFoldDB" id="A0A835TRZ7"/>
<evidence type="ECO:0000313" key="2">
    <source>
        <dbReference type="EMBL" id="KAG2443360.1"/>
    </source>
</evidence>
<reference evidence="2" key="1">
    <citation type="journal article" date="2020" name="bioRxiv">
        <title>Comparative genomics of Chlamydomonas.</title>
        <authorList>
            <person name="Craig R.J."/>
            <person name="Hasan A.R."/>
            <person name="Ness R.W."/>
            <person name="Keightley P.D."/>
        </authorList>
    </citation>
    <scope>NUCLEOTIDE SEQUENCE</scope>
    <source>
        <strain evidence="2">SAG 7.73</strain>
    </source>
</reference>
<evidence type="ECO:0000256" key="1">
    <source>
        <dbReference type="SAM" id="Phobius"/>
    </source>
</evidence>
<comment type="caution">
    <text evidence="2">The sequence shown here is derived from an EMBL/GenBank/DDBJ whole genome shotgun (WGS) entry which is preliminary data.</text>
</comment>
<keyword evidence="3" id="KW-1185">Reference proteome</keyword>
<name>A0A835TRZ7_CHLIN</name>
<dbReference type="OrthoDB" id="539881at2759"/>
<gene>
    <name evidence="2" type="ORF">HXX76_001721</name>
</gene>
<dbReference type="EMBL" id="JAEHOC010000003">
    <property type="protein sequence ID" value="KAG2443360.1"/>
    <property type="molecule type" value="Genomic_DNA"/>
</dbReference>
<dbReference type="Proteomes" id="UP000650467">
    <property type="component" value="Unassembled WGS sequence"/>
</dbReference>